<keyword evidence="6" id="KW-1185">Reference proteome</keyword>
<comment type="caution">
    <text evidence="5">The sequence shown here is derived from an EMBL/GenBank/DDBJ whole genome shotgun (WGS) entry which is preliminary data.</text>
</comment>
<dbReference type="GO" id="GO:0006633">
    <property type="term" value="P:fatty acid biosynthetic process"/>
    <property type="evidence" value="ECO:0007669"/>
    <property type="project" value="TreeGrafter"/>
</dbReference>
<accession>A0A1R1S6A0</accession>
<evidence type="ECO:0000313" key="6">
    <source>
        <dbReference type="Proteomes" id="UP000186168"/>
    </source>
</evidence>
<evidence type="ECO:0000256" key="3">
    <source>
        <dbReference type="RuleBase" id="RU003694"/>
    </source>
</evidence>
<protein>
    <submittedName>
        <fullName evidence="5">3-oxoacyl-ACP synthase</fullName>
    </submittedName>
</protein>
<gene>
    <name evidence="5" type="ORF">SPAR_39226</name>
</gene>
<evidence type="ECO:0000259" key="4">
    <source>
        <dbReference type="PROSITE" id="PS52004"/>
    </source>
</evidence>
<name>A0A1R1S6A0_9ACTN</name>
<dbReference type="SMART" id="SM00825">
    <property type="entry name" value="PKS_KS"/>
    <property type="match status" value="1"/>
</dbReference>
<dbReference type="PANTHER" id="PTHR11712:SF347">
    <property type="entry name" value="BETA KETOACYL-ACYL CARRIER PROTEIN SYNTHASE"/>
    <property type="match status" value="1"/>
</dbReference>
<dbReference type="SUPFAM" id="SSF53901">
    <property type="entry name" value="Thiolase-like"/>
    <property type="match status" value="2"/>
</dbReference>
<evidence type="ECO:0000256" key="1">
    <source>
        <dbReference type="ARBA" id="ARBA00008467"/>
    </source>
</evidence>
<evidence type="ECO:0000256" key="2">
    <source>
        <dbReference type="ARBA" id="ARBA00022679"/>
    </source>
</evidence>
<dbReference type="EMBL" id="ASQP01000505">
    <property type="protein sequence ID" value="OMI33861.1"/>
    <property type="molecule type" value="Genomic_DNA"/>
</dbReference>
<dbReference type="Proteomes" id="UP000186168">
    <property type="component" value="Unassembled WGS sequence"/>
</dbReference>
<dbReference type="PROSITE" id="PS52004">
    <property type="entry name" value="KS3_2"/>
    <property type="match status" value="1"/>
</dbReference>
<evidence type="ECO:0000313" key="5">
    <source>
        <dbReference type="EMBL" id="OMI33861.1"/>
    </source>
</evidence>
<dbReference type="Gene3D" id="3.40.47.10">
    <property type="match status" value="1"/>
</dbReference>
<dbReference type="GeneID" id="96742591"/>
<dbReference type="PANTHER" id="PTHR11712">
    <property type="entry name" value="POLYKETIDE SYNTHASE-RELATED"/>
    <property type="match status" value="1"/>
</dbReference>
<keyword evidence="2 3" id="KW-0808">Transferase</keyword>
<dbReference type="InterPro" id="IPR016039">
    <property type="entry name" value="Thiolase-like"/>
</dbReference>
<proteinExistence type="inferred from homology"/>
<reference evidence="5 6" key="1">
    <citation type="submission" date="2013-05" db="EMBL/GenBank/DDBJ databases">
        <title>Genome sequence of Streptomyces sparsogenes DSM 40356.</title>
        <authorList>
            <person name="Coyne S."/>
            <person name="Seebeck F.P."/>
        </authorList>
    </citation>
    <scope>NUCLEOTIDE SEQUENCE [LARGE SCALE GENOMIC DNA]</scope>
    <source>
        <strain evidence="5 6">DSM 40356</strain>
    </source>
</reference>
<organism evidence="5 6">
    <name type="scientific">Streptomyces sparsogenes DSM 40356</name>
    <dbReference type="NCBI Taxonomy" id="1331668"/>
    <lineage>
        <taxon>Bacteria</taxon>
        <taxon>Bacillati</taxon>
        <taxon>Actinomycetota</taxon>
        <taxon>Actinomycetes</taxon>
        <taxon>Kitasatosporales</taxon>
        <taxon>Streptomycetaceae</taxon>
        <taxon>Streptomyces</taxon>
    </lineage>
</organism>
<dbReference type="AlphaFoldDB" id="A0A1R1S6A0"/>
<dbReference type="InterPro" id="IPR020841">
    <property type="entry name" value="PKS_Beta-ketoAc_synthase_dom"/>
</dbReference>
<dbReference type="Pfam" id="PF02801">
    <property type="entry name" value="Ketoacyl-synt_C"/>
    <property type="match status" value="1"/>
</dbReference>
<dbReference type="InterPro" id="IPR000794">
    <property type="entry name" value="Beta-ketoacyl_synthase"/>
</dbReference>
<feature type="domain" description="Ketosynthase family 3 (KS3)" evidence="4">
    <location>
        <begin position="1"/>
        <end position="389"/>
    </location>
</feature>
<comment type="similarity">
    <text evidence="1 3">Belongs to the thiolase-like superfamily. Beta-ketoacyl-ACP synthases family.</text>
</comment>
<dbReference type="InterPro" id="IPR014030">
    <property type="entry name" value="Ketoacyl_synth_N"/>
</dbReference>
<sequence>MSQLVTGAGAVASVGEGVDEVFRALCAGTSGLSELRGFDRDRYRARHAYEIDDRPAEGGDIPGRATAWLLRAVAEAAAQAGLGDDLSRVPVLVGTGLRELRSAELAWCDGVPLDPGRLHFGPALRARFGAERSYTFSGACSASLYALALAADLLATGAEDTVVVAGVDTLTESMYGLLDRVHAEPPECVRPFDRARRGVLMGEGAAAVVLRREESQEESREASREESAVSGAVLGRLRAVSMNCDARHVTAPDPDGIAEAVREAQWRAGVAPGDIDLVLLHGTGTLLNDEAEAAAIAEVFGRDAGAPLMTAIKSMTGHTSGGSGLLSLIVALRALSSGQVPPTLGLTDPVAEAADFRFVRERVEGAELRLAQIDAFGFGGVNAVAIVERAGAAAGAAGAGATGVAAGADGRAGT</sequence>
<dbReference type="GO" id="GO:0004315">
    <property type="term" value="F:3-oxoacyl-[acyl-carrier-protein] synthase activity"/>
    <property type="evidence" value="ECO:0007669"/>
    <property type="project" value="TreeGrafter"/>
</dbReference>
<dbReference type="RefSeq" id="WP_065959900.1">
    <property type="nucleotide sequence ID" value="NZ_ASQP01000505.1"/>
</dbReference>
<dbReference type="InterPro" id="IPR014031">
    <property type="entry name" value="Ketoacyl_synth_C"/>
</dbReference>
<dbReference type="Pfam" id="PF00109">
    <property type="entry name" value="ketoacyl-synt"/>
    <property type="match status" value="1"/>
</dbReference>
<dbReference type="STRING" id="67365.GCA_001704635_04966"/>